<dbReference type="Proteomes" id="UP000031599">
    <property type="component" value="Unassembled WGS sequence"/>
</dbReference>
<name>A0A0C2A5C2_9BACT</name>
<protein>
    <submittedName>
        <fullName evidence="1">Uncharacterized protein</fullName>
    </submittedName>
</protein>
<sequence>MQLWFIASSSRLAAQHNPPRAAAISRVARLAVASTAPSPPRRTAQNPLGPAAALTLVSYATRCGSSAHRCWPSYSRRSRWAAPRTRTSRPRKIQASR</sequence>
<accession>A0A0C2A5C2</accession>
<evidence type="ECO:0000313" key="1">
    <source>
        <dbReference type="EMBL" id="KIG18638.1"/>
    </source>
</evidence>
<gene>
    <name evidence="1" type="ORF">DB30_07653</name>
</gene>
<evidence type="ECO:0000313" key="2">
    <source>
        <dbReference type="Proteomes" id="UP000031599"/>
    </source>
</evidence>
<proteinExistence type="predicted"/>
<reference evidence="1 2" key="1">
    <citation type="submission" date="2014-12" db="EMBL/GenBank/DDBJ databases">
        <title>Genome assembly of Enhygromyxa salina DSM 15201.</title>
        <authorList>
            <person name="Sharma G."/>
            <person name="Subramanian S."/>
        </authorList>
    </citation>
    <scope>NUCLEOTIDE SEQUENCE [LARGE SCALE GENOMIC DNA]</scope>
    <source>
        <strain evidence="1 2">DSM 15201</strain>
    </source>
</reference>
<dbReference type="AlphaFoldDB" id="A0A0C2A5C2"/>
<organism evidence="1 2">
    <name type="scientific">Enhygromyxa salina</name>
    <dbReference type="NCBI Taxonomy" id="215803"/>
    <lineage>
        <taxon>Bacteria</taxon>
        <taxon>Pseudomonadati</taxon>
        <taxon>Myxococcota</taxon>
        <taxon>Polyangia</taxon>
        <taxon>Nannocystales</taxon>
        <taxon>Nannocystaceae</taxon>
        <taxon>Enhygromyxa</taxon>
    </lineage>
</organism>
<comment type="caution">
    <text evidence="1">The sequence shown here is derived from an EMBL/GenBank/DDBJ whole genome shotgun (WGS) entry which is preliminary data.</text>
</comment>
<dbReference type="EMBL" id="JMCC02000009">
    <property type="protein sequence ID" value="KIG18638.1"/>
    <property type="molecule type" value="Genomic_DNA"/>
</dbReference>